<comment type="caution">
    <text evidence="2">The sequence shown here is derived from an EMBL/GenBank/DDBJ whole genome shotgun (WGS) entry which is preliminary data.</text>
</comment>
<name>A0A919MYW0_9ACTN</name>
<feature type="region of interest" description="Disordered" evidence="1">
    <location>
        <begin position="62"/>
        <end position="82"/>
    </location>
</feature>
<gene>
    <name evidence="2" type="ORF">Ari01nite_78990</name>
</gene>
<evidence type="ECO:0000313" key="3">
    <source>
        <dbReference type="Proteomes" id="UP000636960"/>
    </source>
</evidence>
<dbReference type="AlphaFoldDB" id="A0A919MYW0"/>
<sequence>MRVLDHLAQEHVGIRVQILGQKLNKTFQLDLEAVLLAHHPAPLDDVKRVAVQFPAGNRRSERWANANLPDTYQESSTNGSGL</sequence>
<dbReference type="Proteomes" id="UP000636960">
    <property type="component" value="Unassembled WGS sequence"/>
</dbReference>
<evidence type="ECO:0000313" key="2">
    <source>
        <dbReference type="EMBL" id="GIF00435.1"/>
    </source>
</evidence>
<feature type="compositionally biased region" description="Polar residues" evidence="1">
    <location>
        <begin position="68"/>
        <end position="82"/>
    </location>
</feature>
<keyword evidence="3" id="KW-1185">Reference proteome</keyword>
<protein>
    <submittedName>
        <fullName evidence="2">Uncharacterized protein</fullName>
    </submittedName>
</protein>
<organism evidence="2 3">
    <name type="scientific">Paractinoplanes rishiriensis</name>
    <dbReference type="NCBI Taxonomy" id="1050105"/>
    <lineage>
        <taxon>Bacteria</taxon>
        <taxon>Bacillati</taxon>
        <taxon>Actinomycetota</taxon>
        <taxon>Actinomycetes</taxon>
        <taxon>Micromonosporales</taxon>
        <taxon>Micromonosporaceae</taxon>
        <taxon>Paractinoplanes</taxon>
    </lineage>
</organism>
<reference evidence="2" key="1">
    <citation type="submission" date="2021-01" db="EMBL/GenBank/DDBJ databases">
        <title>Whole genome shotgun sequence of Actinoplanes rishiriensis NBRC 108556.</title>
        <authorList>
            <person name="Komaki H."/>
            <person name="Tamura T."/>
        </authorList>
    </citation>
    <scope>NUCLEOTIDE SEQUENCE</scope>
    <source>
        <strain evidence="2">NBRC 108556</strain>
    </source>
</reference>
<dbReference type="EMBL" id="BOMV01000083">
    <property type="protein sequence ID" value="GIF00435.1"/>
    <property type="molecule type" value="Genomic_DNA"/>
</dbReference>
<evidence type="ECO:0000256" key="1">
    <source>
        <dbReference type="SAM" id="MobiDB-lite"/>
    </source>
</evidence>
<proteinExistence type="predicted"/>
<accession>A0A919MYW0</accession>